<dbReference type="AlphaFoldDB" id="A0A672HWJ3"/>
<reference evidence="3" key="3">
    <citation type="submission" date="2025-09" db="UniProtKB">
        <authorList>
            <consortium name="Ensembl"/>
        </authorList>
    </citation>
    <scope>IDENTIFICATION</scope>
</reference>
<accession>A0A672HWJ3</accession>
<evidence type="ECO:0000313" key="3">
    <source>
        <dbReference type="Ensembl" id="ENSSFAP00005033706.1"/>
    </source>
</evidence>
<feature type="domain" description="SERTA" evidence="2">
    <location>
        <begin position="24"/>
        <end position="71"/>
    </location>
</feature>
<feature type="region of interest" description="Disordered" evidence="1">
    <location>
        <begin position="1"/>
        <end position="26"/>
    </location>
</feature>
<dbReference type="InterPro" id="IPR052262">
    <property type="entry name" value="E2F-SERTA_domain_protein"/>
</dbReference>
<feature type="region of interest" description="Disordered" evidence="1">
    <location>
        <begin position="65"/>
        <end position="85"/>
    </location>
</feature>
<dbReference type="PANTHER" id="PTHR16277:SF13">
    <property type="entry name" value="SERTA DOMAIN-CONTAINING PROTEIN 3"/>
    <property type="match status" value="1"/>
</dbReference>
<dbReference type="FunCoup" id="A0A672HWJ3">
    <property type="interactions" value="168"/>
</dbReference>
<keyword evidence="4" id="KW-1185">Reference proteome</keyword>
<feature type="compositionally biased region" description="Acidic residues" evidence="1">
    <location>
        <begin position="13"/>
        <end position="22"/>
    </location>
</feature>
<protein>
    <recommendedName>
        <fullName evidence="2">SERTA domain-containing protein</fullName>
    </recommendedName>
</protein>
<dbReference type="GO" id="GO:0005634">
    <property type="term" value="C:nucleus"/>
    <property type="evidence" value="ECO:0007669"/>
    <property type="project" value="TreeGrafter"/>
</dbReference>
<evidence type="ECO:0000313" key="4">
    <source>
        <dbReference type="Proteomes" id="UP000472267"/>
    </source>
</evidence>
<dbReference type="PANTHER" id="PTHR16277">
    <property type="entry name" value="CELL DIVISION CYCLE ASSOCIATED PROTEIN 4/SERTA DOMAIN-CONTAINING PROTEIN 2"/>
    <property type="match status" value="1"/>
</dbReference>
<dbReference type="Pfam" id="PF06031">
    <property type="entry name" value="SERTA"/>
    <property type="match status" value="1"/>
</dbReference>
<evidence type="ECO:0000256" key="1">
    <source>
        <dbReference type="SAM" id="MobiDB-lite"/>
    </source>
</evidence>
<name>A0A672HWJ3_SALFA</name>
<sequence length="256" mass="28092">MVPKGQKRKLAGDEDVSEESGSEWESQRQFVFSVSLTKYQHSQELVEPSLRRFVLISNTLRQLSGETSAGTEAPGCPPAAASGPQVKERQSAVTEIPAVKHGESSDCGVRRSVPGRHARGAVAVDEEDWASMSTEPDFEVETAIASILSALDSTIDGSPQAVPRSPLRSLENLSEGGASWEKQEPQAYLESWQPEADVTVEDLFQDIDASLLEADMEVCWNGSCLRQEPLSACRSVLGQDTEPWQKWRHSEDCVYL</sequence>
<dbReference type="OMA" id="EDWESMS"/>
<proteinExistence type="predicted"/>
<organism evidence="3 4">
    <name type="scientific">Salarias fasciatus</name>
    <name type="common">Jewelled blenny</name>
    <name type="synonym">Blennius fasciatus</name>
    <dbReference type="NCBI Taxonomy" id="181472"/>
    <lineage>
        <taxon>Eukaryota</taxon>
        <taxon>Metazoa</taxon>
        <taxon>Chordata</taxon>
        <taxon>Craniata</taxon>
        <taxon>Vertebrata</taxon>
        <taxon>Euteleostomi</taxon>
        <taxon>Actinopterygii</taxon>
        <taxon>Neopterygii</taxon>
        <taxon>Teleostei</taxon>
        <taxon>Neoteleostei</taxon>
        <taxon>Acanthomorphata</taxon>
        <taxon>Ovalentaria</taxon>
        <taxon>Blenniimorphae</taxon>
        <taxon>Blenniiformes</taxon>
        <taxon>Blennioidei</taxon>
        <taxon>Blenniidae</taxon>
        <taxon>Salariinae</taxon>
        <taxon>Salarias</taxon>
    </lineage>
</organism>
<reference evidence="3" key="2">
    <citation type="submission" date="2025-08" db="UniProtKB">
        <authorList>
            <consortium name="Ensembl"/>
        </authorList>
    </citation>
    <scope>IDENTIFICATION</scope>
</reference>
<evidence type="ECO:0000259" key="2">
    <source>
        <dbReference type="PROSITE" id="PS51053"/>
    </source>
</evidence>
<dbReference type="Proteomes" id="UP000472267">
    <property type="component" value="Chromosome 14"/>
</dbReference>
<dbReference type="Ensembl" id="ENSSFAT00005034968.1">
    <property type="protein sequence ID" value="ENSSFAP00005033706.1"/>
    <property type="gene ID" value="ENSSFAG00005017118.1"/>
</dbReference>
<dbReference type="PROSITE" id="PS51053">
    <property type="entry name" value="SERTA"/>
    <property type="match status" value="1"/>
</dbReference>
<reference evidence="3" key="1">
    <citation type="submission" date="2019-06" db="EMBL/GenBank/DDBJ databases">
        <authorList>
            <consortium name="Wellcome Sanger Institute Data Sharing"/>
        </authorList>
    </citation>
    <scope>NUCLEOTIDE SEQUENCE [LARGE SCALE GENOMIC DNA]</scope>
</reference>
<dbReference type="InParanoid" id="A0A672HWJ3"/>
<dbReference type="InterPro" id="IPR009263">
    <property type="entry name" value="SERTA_dom"/>
</dbReference>